<dbReference type="InParanoid" id="A0A7L9FGJ4"/>
<proteinExistence type="inferred from homology"/>
<keyword evidence="7" id="KW-1185">Reference proteome</keyword>
<dbReference type="EMBL" id="CP062310">
    <property type="protein sequence ID" value="QOJ78143.1"/>
    <property type="molecule type" value="Genomic_DNA"/>
</dbReference>
<dbReference type="GO" id="GO:0000309">
    <property type="term" value="F:nicotinamide-nucleotide adenylyltransferase activity"/>
    <property type="evidence" value="ECO:0007669"/>
    <property type="project" value="UniProtKB-UniRule"/>
</dbReference>
<comment type="catalytic activity">
    <reaction evidence="4">
        <text>beta-nicotinamide D-ribonucleotide + ATP + H(+) = diphosphate + NAD(+)</text>
        <dbReference type="Rhea" id="RHEA:21360"/>
        <dbReference type="ChEBI" id="CHEBI:14649"/>
        <dbReference type="ChEBI" id="CHEBI:15378"/>
        <dbReference type="ChEBI" id="CHEBI:30616"/>
        <dbReference type="ChEBI" id="CHEBI:33019"/>
        <dbReference type="ChEBI" id="CHEBI:57540"/>
        <dbReference type="EC" id="2.7.7.1"/>
    </reaction>
</comment>
<dbReference type="SUPFAM" id="SSF52374">
    <property type="entry name" value="Nucleotidylyl transferase"/>
    <property type="match status" value="1"/>
</dbReference>
<comment type="similarity">
    <text evidence="1 4">Belongs to the archaeal NMN adenylyltransferase family.</text>
</comment>
<dbReference type="InterPro" id="IPR006418">
    <property type="entry name" value="NMN_Atrans_arc"/>
</dbReference>
<evidence type="ECO:0000313" key="7">
    <source>
        <dbReference type="Proteomes" id="UP000594121"/>
    </source>
</evidence>
<dbReference type="NCBIfam" id="TIGR00125">
    <property type="entry name" value="cyt_tran_rel"/>
    <property type="match status" value="1"/>
</dbReference>
<gene>
    <name evidence="6" type="ORF">IG193_04980</name>
</gene>
<keyword evidence="2 4" id="KW-0808">Transferase</keyword>
<dbReference type="RefSeq" id="WP_192818116.1">
    <property type="nucleotide sequence ID" value="NZ_CP062310.1"/>
</dbReference>
<keyword evidence="3 4" id="KW-0548">Nucleotidyltransferase</keyword>
<sequence length="175" mass="20327">MGRALFIGRFQPFHLGHYKAIEWILSREEDVVIGIGSAQVSYEPRNPFTAGERALMIRDTLRDTNLLGHTLIVMIPDTISEHTKWVCNIRTFSPKFEVVYTNDELSRMLLEEAGIHVEPIPFFERERYSGTRIRQLMAQQNPEWRSLVPAQTARIVDSIKGEERVRMLYKIAQLI</sequence>
<dbReference type="UniPathway" id="UPA00253">
    <property type="reaction ID" value="UER00600"/>
</dbReference>
<dbReference type="NCBIfam" id="NF002243">
    <property type="entry name" value="PRK01153.1"/>
    <property type="match status" value="1"/>
</dbReference>
<feature type="domain" description="Cytidyltransferase-like" evidence="5">
    <location>
        <begin position="5"/>
        <end position="135"/>
    </location>
</feature>
<evidence type="ECO:0000313" key="6">
    <source>
        <dbReference type="EMBL" id="QOJ78143.1"/>
    </source>
</evidence>
<comment type="subcellular location">
    <subcellularLocation>
        <location evidence="4">Cytoplasm</location>
    </subcellularLocation>
</comment>
<dbReference type="Pfam" id="PF01467">
    <property type="entry name" value="CTP_transf_like"/>
    <property type="match status" value="1"/>
</dbReference>
<evidence type="ECO:0000256" key="3">
    <source>
        <dbReference type="ARBA" id="ARBA00022695"/>
    </source>
</evidence>
<dbReference type="GO" id="GO:0005524">
    <property type="term" value="F:ATP binding"/>
    <property type="evidence" value="ECO:0007669"/>
    <property type="project" value="UniProtKB-KW"/>
</dbReference>
<evidence type="ECO:0000256" key="4">
    <source>
        <dbReference type="HAMAP-Rule" id="MF_00243"/>
    </source>
</evidence>
<evidence type="ECO:0000256" key="2">
    <source>
        <dbReference type="ARBA" id="ARBA00022679"/>
    </source>
</evidence>
<keyword evidence="4" id="KW-0963">Cytoplasm</keyword>
<dbReference type="GO" id="GO:0009435">
    <property type="term" value="P:NAD+ biosynthetic process"/>
    <property type="evidence" value="ECO:0007669"/>
    <property type="project" value="UniProtKB-UniRule"/>
</dbReference>
<keyword evidence="4" id="KW-0520">NAD</keyword>
<keyword evidence="4" id="KW-0547">Nucleotide-binding</keyword>
<dbReference type="HAMAP" id="MF_00243">
    <property type="entry name" value="NMN_adenylyltr"/>
    <property type="match status" value="1"/>
</dbReference>
<reference evidence="6 7" key="1">
    <citation type="submission" date="2020-10" db="EMBL/GenBank/DDBJ databases">
        <title>Thermofilum lucidum 3507LT sp. nov. a novel member of Thermofilaceae family isolated from Chile hot spring, and proposal of description order Thermofilales.</title>
        <authorList>
            <person name="Zayulina K.S."/>
            <person name="Elcheninov A.G."/>
            <person name="Toshchakov S.V."/>
            <person name="Kublanov I.V."/>
        </authorList>
    </citation>
    <scope>NUCLEOTIDE SEQUENCE [LARGE SCALE GENOMIC DNA]</scope>
    <source>
        <strain evidence="6 7">3507LT</strain>
    </source>
</reference>
<dbReference type="PANTHER" id="PTHR21342:SF0">
    <property type="entry name" value="BIFUNCTIONAL NMN ADENYLYLTRANSFERASE_NUDIX HYDROLASE"/>
    <property type="match status" value="1"/>
</dbReference>
<dbReference type="PANTHER" id="PTHR21342">
    <property type="entry name" value="PHOSPHOPANTETHEINE ADENYLYLTRANSFERASE"/>
    <property type="match status" value="1"/>
</dbReference>
<dbReference type="InterPro" id="IPR004821">
    <property type="entry name" value="Cyt_trans-like"/>
</dbReference>
<dbReference type="GeneID" id="59149226"/>
<dbReference type="InterPro" id="IPR014729">
    <property type="entry name" value="Rossmann-like_a/b/a_fold"/>
</dbReference>
<keyword evidence="4" id="KW-0067">ATP-binding</keyword>
<dbReference type="GO" id="GO:0005737">
    <property type="term" value="C:cytoplasm"/>
    <property type="evidence" value="ECO:0007669"/>
    <property type="project" value="UniProtKB-SubCell"/>
</dbReference>
<dbReference type="Proteomes" id="UP000594121">
    <property type="component" value="Chromosome"/>
</dbReference>
<organism evidence="6 7">
    <name type="scientific">Infirmifilum lucidum</name>
    <dbReference type="NCBI Taxonomy" id="2776706"/>
    <lineage>
        <taxon>Archaea</taxon>
        <taxon>Thermoproteota</taxon>
        <taxon>Thermoprotei</taxon>
        <taxon>Thermofilales</taxon>
        <taxon>Thermofilaceae</taxon>
        <taxon>Infirmifilum</taxon>
    </lineage>
</organism>
<dbReference type="KEGG" id="thel:IG193_04980"/>
<evidence type="ECO:0000256" key="1">
    <source>
        <dbReference type="ARBA" id="ARBA00010124"/>
    </source>
</evidence>
<keyword evidence="4" id="KW-0662">Pyridine nucleotide biosynthesis</keyword>
<protein>
    <recommendedName>
        <fullName evidence="4">Nicotinamide-nucleotide adenylyltransferase</fullName>
        <ecNumber evidence="4">2.7.7.1</ecNumber>
    </recommendedName>
    <alternativeName>
        <fullName evidence="4">NAD(+) diphosphorylase</fullName>
    </alternativeName>
    <alternativeName>
        <fullName evidence="4">NAD(+) pyrophosphorylase</fullName>
    </alternativeName>
    <alternativeName>
        <fullName evidence="4">NMN adenylyltransferase</fullName>
    </alternativeName>
</protein>
<name>A0A7L9FGJ4_9CREN</name>
<evidence type="ECO:0000259" key="5">
    <source>
        <dbReference type="Pfam" id="PF01467"/>
    </source>
</evidence>
<dbReference type="EC" id="2.7.7.1" evidence="4"/>
<dbReference type="AlphaFoldDB" id="A0A7L9FGJ4"/>
<accession>A0A7L9FGJ4</accession>
<comment type="pathway">
    <text evidence="4">Cofactor biosynthesis; NAD(+) biosynthesis; NAD(+) from nicotinamide D-ribonucleotide: step 1/1.</text>
</comment>
<dbReference type="Gene3D" id="3.40.50.620">
    <property type="entry name" value="HUPs"/>
    <property type="match status" value="1"/>
</dbReference>